<sequence>MKQVYPVIFTQLNDKKDTVLINVPDMNILTEGFGLPDAIEMARDAIGANGITLQDLGKEIPVPSDISDIDIKNGPFDNTGISHVSFVDIDFDEYRRKADNKTVRRNVTLPNWLNQEAEKSHINVSRVLQDALMVKLGVSR</sequence>
<proteinExistence type="predicted"/>
<evidence type="ECO:0000313" key="2">
    <source>
        <dbReference type="EMBL" id="CRL40455.1"/>
    </source>
</evidence>
<dbReference type="EMBL" id="CVRQ01000025">
    <property type="protein sequence ID" value="CRL40455.1"/>
    <property type="molecule type" value="Genomic_DNA"/>
</dbReference>
<name>A0A0M6WS37_9FIRM</name>
<feature type="domain" description="HicB-like antitoxin of toxin-antitoxin system" evidence="1">
    <location>
        <begin position="5"/>
        <end position="117"/>
    </location>
</feature>
<dbReference type="Proteomes" id="UP000049472">
    <property type="component" value="Unassembled WGS sequence"/>
</dbReference>
<reference evidence="3" key="1">
    <citation type="submission" date="2015-05" db="EMBL/GenBank/DDBJ databases">
        <authorList>
            <consortium name="Pathogen Informatics"/>
        </authorList>
    </citation>
    <scope>NUCLEOTIDE SEQUENCE [LARGE SCALE GENOMIC DNA]</scope>
    <source>
        <strain evidence="3">T1-815</strain>
    </source>
</reference>
<evidence type="ECO:0000313" key="3">
    <source>
        <dbReference type="Proteomes" id="UP000049472"/>
    </source>
</evidence>
<dbReference type="Pfam" id="PF15919">
    <property type="entry name" value="HicB_lk_antitox"/>
    <property type="match status" value="1"/>
</dbReference>
<accession>A0A0M6WS37</accession>
<gene>
    <name evidence="2" type="ORF">T1815_23671</name>
</gene>
<dbReference type="RefSeq" id="WP_055062341.1">
    <property type="nucleotide sequence ID" value="NZ_CVRQ01000025.1"/>
</dbReference>
<dbReference type="Gene3D" id="3.30.160.250">
    <property type="match status" value="1"/>
</dbReference>
<dbReference type="InterPro" id="IPR031807">
    <property type="entry name" value="HicB-like"/>
</dbReference>
<protein>
    <recommendedName>
        <fullName evidence="1">HicB-like antitoxin of toxin-antitoxin system domain-containing protein</fullName>
    </recommendedName>
</protein>
<dbReference type="AlphaFoldDB" id="A0A0M6WS37"/>
<evidence type="ECO:0000259" key="1">
    <source>
        <dbReference type="Pfam" id="PF15919"/>
    </source>
</evidence>
<organism evidence="2 3">
    <name type="scientific">Agathobacter rectalis</name>
    <dbReference type="NCBI Taxonomy" id="39491"/>
    <lineage>
        <taxon>Bacteria</taxon>
        <taxon>Bacillati</taxon>
        <taxon>Bacillota</taxon>
        <taxon>Clostridia</taxon>
        <taxon>Lachnospirales</taxon>
        <taxon>Lachnospiraceae</taxon>
        <taxon>Agathobacter</taxon>
    </lineage>
</organism>
<keyword evidence="3" id="KW-1185">Reference proteome</keyword>